<dbReference type="Pfam" id="PF05567">
    <property type="entry name" value="T4P_PilY1"/>
    <property type="match status" value="1"/>
</dbReference>
<gene>
    <name evidence="5" type="ORF">CSA25_03340</name>
</gene>
<evidence type="ECO:0000313" key="5">
    <source>
        <dbReference type="EMBL" id="PIE62827.1"/>
    </source>
</evidence>
<dbReference type="Gene3D" id="2.60.40.10">
    <property type="entry name" value="Immunoglobulins"/>
    <property type="match status" value="1"/>
</dbReference>
<dbReference type="Gene3D" id="3.40.50.410">
    <property type="entry name" value="von Willebrand factor, type A domain"/>
    <property type="match status" value="1"/>
</dbReference>
<dbReference type="InterPro" id="IPR013783">
    <property type="entry name" value="Ig-like_fold"/>
</dbReference>
<evidence type="ECO:0000313" key="6">
    <source>
        <dbReference type="Proteomes" id="UP000231203"/>
    </source>
</evidence>
<evidence type="ECO:0000256" key="3">
    <source>
        <dbReference type="SAM" id="SignalP"/>
    </source>
</evidence>
<keyword evidence="1" id="KW-0479">Metal-binding</keyword>
<evidence type="ECO:0000256" key="1">
    <source>
        <dbReference type="ARBA" id="ARBA00022723"/>
    </source>
</evidence>
<feature type="chain" id="PRO_5013552815" description="VWFA domain-containing protein" evidence="3">
    <location>
        <begin position="31"/>
        <end position="1233"/>
    </location>
</feature>
<dbReference type="Gene3D" id="2.60.120.260">
    <property type="entry name" value="Galactose-binding domain-like"/>
    <property type="match status" value="1"/>
</dbReference>
<reference evidence="5 6" key="1">
    <citation type="submission" date="2017-10" db="EMBL/GenBank/DDBJ databases">
        <title>Novel microbial diversity and functional potential in the marine mammal oral microbiome.</title>
        <authorList>
            <person name="Dudek N.K."/>
            <person name="Sun C.L."/>
            <person name="Burstein D."/>
            <person name="Kantor R.S."/>
            <person name="Aliaga Goltsman D.S."/>
            <person name="Bik E.M."/>
            <person name="Thomas B.C."/>
            <person name="Banfield J.F."/>
            <person name="Relman D.A."/>
        </authorList>
    </citation>
    <scope>NUCLEOTIDE SEQUENCE [LARGE SCALE GENOMIC DNA]</scope>
    <source>
        <strain evidence="5">DOLJORAL78_47_202</strain>
    </source>
</reference>
<dbReference type="InterPro" id="IPR008707">
    <property type="entry name" value="B-propeller_PilY1"/>
</dbReference>
<feature type="domain" description="VWFA" evidence="4">
    <location>
        <begin position="339"/>
        <end position="561"/>
    </location>
</feature>
<dbReference type="EMBL" id="PDTI01000028">
    <property type="protein sequence ID" value="PIE62827.1"/>
    <property type="molecule type" value="Genomic_DNA"/>
</dbReference>
<protein>
    <recommendedName>
        <fullName evidence="4">VWFA domain-containing protein</fullName>
    </recommendedName>
</protein>
<feature type="signal peptide" evidence="3">
    <location>
        <begin position="1"/>
        <end position="30"/>
    </location>
</feature>
<name>A0A2G6MRW8_9BACT</name>
<proteinExistence type="predicted"/>
<keyword evidence="3" id="KW-0732">Signal</keyword>
<dbReference type="SUPFAM" id="SSF53300">
    <property type="entry name" value="vWA-like"/>
    <property type="match status" value="1"/>
</dbReference>
<accession>A0A2G6MRW8</accession>
<sequence>MKKKYIIRLLLSFIFISTLLTGVCPQTVTASCIIAPDGAYIEAENYSGSQDLAGNPNTNTRFQAVTSISGAKGGKVLKAGRSGRAGNTPRNEVKEYRVFFPETGTYYMWMRGIGYNGNEDSVFFTVDDDTWKAWNYGGRYSSFVWTKSMQVGSDNTITVDVPGYHTLKIAMRERNSVIDGFFITKKYYSSLDDTTVAGKTQIDPSIACSGPLWSIDTTTTIKAVCYRTYNLADITFTITNSGTSDDTSPGTAASDAPWLSVSDSLPALGVGESHTVTVTFDTQNLSVGNHTGKITFTSSGGTVLNAPLTVTVALRVNQVPTTASCGSIPLFAENIVSPAIMVQLDTSGSMKKNMPVGGGQSKTRIAIAEDVLSQLFEDRTIEWGFATWAGGNGKPDQDGESSNYYTKHRIGCHTHDDEHQAALQDKADDGKAKGWTPLVPCMRAGLEYFQASRKDKHYNEYFSPVFCQPRILIIITDGLGNTGTTNAKIDNVMEDLINEGITVVTVGFGLENATQLDRIVQKMKTAGERRQDDYLYHLHKEEGGTAVPFMAQNEAEFIAAMTNIVSSVKAQMFHGASPALSTSAENGAILLNASFDATDWTGDLSATKFNTFTGEVETDYLWEAAKKMPSTINGFIYDSTASSDGYVSKYTDASIEGDKFLCKKLGDIINSAPTIVRSIPPYYYRFNDYFTFKYNANIYNRDAMVYVGANDGALHAFQLEDGVEKWRFYPNAVKSKLANAENDPAQDMCSPSYCHQFILDGSPKLADIYVNSTTGWRTILTTGLGKGGSAFFSLDITHSEDFDAADDVKSTFLWEFTDTELGLATSDPVTARVSNGTVSTVWATFFGSGEAESTSDQPDKEAYLFAVKSYDASSVWVDADGKGVYKVKLSSTPLLDDKTSSPLVVDTHNDDYIYDNIYIGNLYGNLYRVSEIGFKQVPDSDILFKSGSTDHSTPVSAKPSDAYDSDGSSWVYFGTGRYSEQTDKVSTSQQYFYGLYDKNTAINDDGSAPYTLSNLALLETDIVEAYSLDAKGNRVDMDGDGDVDSKDKYRYRTISCSSPDINGDCNPSTTHSDLASTNKKPWAIKLHTSSSGGPSERIITQPLITSGIVFIVTFVPDGDVCEGNGDAWILAVDWETGKPLSKPVFDINGDGTIDNADKTVQDDSGVEHEVVGFYLGGGRPSATVAIYGSNIAVGGTGGLLSGDLPLSSGDDDLIQVNLPDQDTKLKSWQQDLN</sequence>
<dbReference type="AlphaFoldDB" id="A0A2G6MRW8"/>
<dbReference type="PROSITE" id="PS50234">
    <property type="entry name" value="VWFA"/>
    <property type="match status" value="1"/>
</dbReference>
<evidence type="ECO:0000259" key="4">
    <source>
        <dbReference type="PROSITE" id="PS50234"/>
    </source>
</evidence>
<dbReference type="PROSITE" id="PS51257">
    <property type="entry name" value="PROKAR_LIPOPROTEIN"/>
    <property type="match status" value="1"/>
</dbReference>
<dbReference type="InterPro" id="IPR002035">
    <property type="entry name" value="VWF_A"/>
</dbReference>
<evidence type="ECO:0000256" key="2">
    <source>
        <dbReference type="ARBA" id="ARBA00022837"/>
    </source>
</evidence>
<dbReference type="InterPro" id="IPR036465">
    <property type="entry name" value="vWFA_dom_sf"/>
</dbReference>
<dbReference type="CDD" id="cd00198">
    <property type="entry name" value="vWFA"/>
    <property type="match status" value="1"/>
</dbReference>
<organism evidence="5 6">
    <name type="scientific">Desulfobacter postgatei</name>
    <dbReference type="NCBI Taxonomy" id="2293"/>
    <lineage>
        <taxon>Bacteria</taxon>
        <taxon>Pseudomonadati</taxon>
        <taxon>Thermodesulfobacteriota</taxon>
        <taxon>Desulfobacteria</taxon>
        <taxon>Desulfobacterales</taxon>
        <taxon>Desulfobacteraceae</taxon>
        <taxon>Desulfobacter</taxon>
    </lineage>
</organism>
<dbReference type="GO" id="GO:0046872">
    <property type="term" value="F:metal ion binding"/>
    <property type="evidence" value="ECO:0007669"/>
    <property type="project" value="UniProtKB-KW"/>
</dbReference>
<dbReference type="Proteomes" id="UP000231203">
    <property type="component" value="Unassembled WGS sequence"/>
</dbReference>
<comment type="caution">
    <text evidence="5">The sequence shown here is derived from an EMBL/GenBank/DDBJ whole genome shotgun (WGS) entry which is preliminary data.</text>
</comment>
<keyword evidence="2" id="KW-0106">Calcium</keyword>